<dbReference type="AlphaFoldDB" id="A0A1M7ZB53"/>
<evidence type="ECO:0000256" key="2">
    <source>
        <dbReference type="ARBA" id="ARBA00022801"/>
    </source>
</evidence>
<feature type="domain" description="Sulfatase N-terminal" evidence="4">
    <location>
        <begin position="45"/>
        <end position="412"/>
    </location>
</feature>
<keyword evidence="2" id="KW-0378">Hydrolase</keyword>
<gene>
    <name evidence="5" type="ORF">SAMN04488108_1913</name>
</gene>
<dbReference type="Gene3D" id="3.40.720.10">
    <property type="entry name" value="Alkaline Phosphatase, subunit A"/>
    <property type="match status" value="1"/>
</dbReference>
<keyword evidence="3" id="KW-0732">Signal</keyword>
<organism evidence="5 6">
    <name type="scientific">Algoriphagus zhangzhouensis</name>
    <dbReference type="NCBI Taxonomy" id="1073327"/>
    <lineage>
        <taxon>Bacteria</taxon>
        <taxon>Pseudomonadati</taxon>
        <taxon>Bacteroidota</taxon>
        <taxon>Cytophagia</taxon>
        <taxon>Cytophagales</taxon>
        <taxon>Cyclobacteriaceae</taxon>
        <taxon>Algoriphagus</taxon>
    </lineage>
</organism>
<sequence>MASSFILHLFYSMKKRNAFLILFGLGALFSCTKPAAQVEEEVQKPNVVLIYTDDVGYGDISAYGGKVPTPNIDKLVEGGLKFTNAYATAATCTPSRYAMLTGEYAWRAKGRGVAPGDASALIRPGVETLPSVMQRAGYRTAAIGKWHLGLGGDEGPDWNGEINPGPLEIGFDYSFIIPATGDRVPTVFVEDHHVVGLDPNDPIEVNYREKVGDRPTGKDNPELLKMMWSHGHNHTIVNGVSRIGFMAGGEAALWRDEDFAQTFVDKATDFVVEESEKPFFMYFSTHDIHVPRIAHERFQGASELGPRGDVILQLDWTVGEIMKLLQEKGLEENTIVIFTSDNGPVLDDGYVDQAREFFEYEEVGGGLSGGKYSALEAGTRVPFIVKWPKSIQGGKESNALFSQVDLLASFASVNQVSFDSAQAVDTENHWPALIGADSKGRYALVQEALYTNLAYVRNDGYKLIPGNEGPKMVPWGPQIETGFDAQDQLFDLNSDPTEKVDLAESKPEILKEMKDELINIMIKE</sequence>
<name>A0A1M7ZB53_9BACT</name>
<dbReference type="SUPFAM" id="SSF53649">
    <property type="entry name" value="Alkaline phosphatase-like"/>
    <property type="match status" value="1"/>
</dbReference>
<dbReference type="PROSITE" id="PS00523">
    <property type="entry name" value="SULFATASE_1"/>
    <property type="match status" value="1"/>
</dbReference>
<dbReference type="InterPro" id="IPR052701">
    <property type="entry name" value="GAG_Ulvan_Degrading_Sulfatases"/>
</dbReference>
<dbReference type="Proteomes" id="UP000184609">
    <property type="component" value="Unassembled WGS sequence"/>
</dbReference>
<protein>
    <submittedName>
        <fullName evidence="5">Arylsulfatase A</fullName>
    </submittedName>
</protein>
<dbReference type="InterPro" id="IPR000917">
    <property type="entry name" value="Sulfatase_N"/>
</dbReference>
<dbReference type="STRING" id="1073327.SAMN04488108_1913"/>
<evidence type="ECO:0000256" key="1">
    <source>
        <dbReference type="ARBA" id="ARBA00008779"/>
    </source>
</evidence>
<dbReference type="EMBL" id="FRXN01000002">
    <property type="protein sequence ID" value="SHO62141.1"/>
    <property type="molecule type" value="Genomic_DNA"/>
</dbReference>
<reference evidence="6" key="1">
    <citation type="submission" date="2016-12" db="EMBL/GenBank/DDBJ databases">
        <authorList>
            <person name="Varghese N."/>
            <person name="Submissions S."/>
        </authorList>
    </citation>
    <scope>NUCLEOTIDE SEQUENCE [LARGE SCALE GENOMIC DNA]</scope>
    <source>
        <strain evidence="6">DSM 25035</strain>
    </source>
</reference>
<dbReference type="InterPro" id="IPR017850">
    <property type="entry name" value="Alkaline_phosphatase_core_sf"/>
</dbReference>
<dbReference type="GO" id="GO:0016787">
    <property type="term" value="F:hydrolase activity"/>
    <property type="evidence" value="ECO:0007669"/>
    <property type="project" value="UniProtKB-KW"/>
</dbReference>
<evidence type="ECO:0000313" key="6">
    <source>
        <dbReference type="Proteomes" id="UP000184609"/>
    </source>
</evidence>
<dbReference type="PANTHER" id="PTHR43751:SF6">
    <property type="entry name" value="N-ACETYLGALACTOSAMINE-6-O-SULFATASE"/>
    <property type="match status" value="1"/>
</dbReference>
<proteinExistence type="inferred from homology"/>
<dbReference type="Pfam" id="PF00884">
    <property type="entry name" value="Sulfatase"/>
    <property type="match status" value="1"/>
</dbReference>
<dbReference type="InterPro" id="IPR024607">
    <property type="entry name" value="Sulfatase_CS"/>
</dbReference>
<accession>A0A1M7ZB53</accession>
<evidence type="ECO:0000313" key="5">
    <source>
        <dbReference type="EMBL" id="SHO62141.1"/>
    </source>
</evidence>
<keyword evidence="6" id="KW-1185">Reference proteome</keyword>
<comment type="similarity">
    <text evidence="1">Belongs to the sulfatase family.</text>
</comment>
<evidence type="ECO:0000256" key="3">
    <source>
        <dbReference type="SAM" id="SignalP"/>
    </source>
</evidence>
<evidence type="ECO:0000259" key="4">
    <source>
        <dbReference type="Pfam" id="PF00884"/>
    </source>
</evidence>
<dbReference type="Gene3D" id="3.30.1120.10">
    <property type="match status" value="1"/>
</dbReference>
<feature type="signal peptide" evidence="3">
    <location>
        <begin position="1"/>
        <end position="35"/>
    </location>
</feature>
<dbReference type="PANTHER" id="PTHR43751">
    <property type="entry name" value="SULFATASE"/>
    <property type="match status" value="1"/>
</dbReference>
<dbReference type="CDD" id="cd16143">
    <property type="entry name" value="ARS_like"/>
    <property type="match status" value="1"/>
</dbReference>
<dbReference type="PROSITE" id="PS00149">
    <property type="entry name" value="SULFATASE_2"/>
    <property type="match status" value="1"/>
</dbReference>
<feature type="chain" id="PRO_5012997793" evidence="3">
    <location>
        <begin position="36"/>
        <end position="524"/>
    </location>
</feature>